<dbReference type="EMBL" id="JACJIB010000007">
    <property type="protein sequence ID" value="MBA8914966.1"/>
    <property type="molecule type" value="Genomic_DNA"/>
</dbReference>
<organism evidence="2 3">
    <name type="scientific">Methylorubrum thiocyanatum</name>
    <dbReference type="NCBI Taxonomy" id="47958"/>
    <lineage>
        <taxon>Bacteria</taxon>
        <taxon>Pseudomonadati</taxon>
        <taxon>Pseudomonadota</taxon>
        <taxon>Alphaproteobacteria</taxon>
        <taxon>Hyphomicrobiales</taxon>
        <taxon>Methylobacteriaceae</taxon>
        <taxon>Methylorubrum</taxon>
    </lineage>
</organism>
<dbReference type="Gene3D" id="1.10.10.2830">
    <property type="match status" value="1"/>
</dbReference>
<dbReference type="Pfam" id="PF02195">
    <property type="entry name" value="ParB_N"/>
    <property type="match status" value="1"/>
</dbReference>
<gene>
    <name evidence="2" type="ORF">HNR51_004062</name>
</gene>
<evidence type="ECO:0000313" key="2">
    <source>
        <dbReference type="EMBL" id="MBA8914966.1"/>
    </source>
</evidence>
<evidence type="ECO:0000313" key="3">
    <source>
        <dbReference type="Proteomes" id="UP000543554"/>
    </source>
</evidence>
<dbReference type="GO" id="GO:0005694">
    <property type="term" value="C:chromosome"/>
    <property type="evidence" value="ECO:0007669"/>
    <property type="project" value="TreeGrafter"/>
</dbReference>
<dbReference type="InterPro" id="IPR003115">
    <property type="entry name" value="ParB_N"/>
</dbReference>
<dbReference type="CDD" id="cd16406">
    <property type="entry name" value="ParB_N_like"/>
    <property type="match status" value="1"/>
</dbReference>
<feature type="domain" description="ParB-like N-terminal" evidence="1">
    <location>
        <begin position="1"/>
        <end position="104"/>
    </location>
</feature>
<comment type="caution">
    <text evidence="2">The sequence shown here is derived from an EMBL/GenBank/DDBJ whole genome shotgun (WGS) entry which is preliminary data.</text>
</comment>
<dbReference type="InterPro" id="IPR036086">
    <property type="entry name" value="ParB/Sulfiredoxin_sf"/>
</dbReference>
<dbReference type="Gene3D" id="3.90.1530.30">
    <property type="match status" value="1"/>
</dbReference>
<name>A0AA40S5H3_9HYPH</name>
<dbReference type="PANTHER" id="PTHR33375">
    <property type="entry name" value="CHROMOSOME-PARTITIONING PROTEIN PARB-RELATED"/>
    <property type="match status" value="1"/>
</dbReference>
<accession>A0AA40S5H3</accession>
<dbReference type="AlphaFoldDB" id="A0AA40S5H3"/>
<dbReference type="GO" id="GO:0007059">
    <property type="term" value="P:chromosome segregation"/>
    <property type="evidence" value="ECO:0007669"/>
    <property type="project" value="TreeGrafter"/>
</dbReference>
<dbReference type="SUPFAM" id="SSF109709">
    <property type="entry name" value="KorB DNA-binding domain-like"/>
    <property type="match status" value="1"/>
</dbReference>
<dbReference type="PANTHER" id="PTHR33375:SF7">
    <property type="entry name" value="CHROMOSOME 2-PARTITIONING PROTEIN PARB-RELATED"/>
    <property type="match status" value="1"/>
</dbReference>
<sequence>MQIALSSIRPGHHPDAPAGVVNVRKTGRDAGLDALAASIDALGLIQPLVVVPGGDGYHYVVDGNRRHAALEGLVAAGHLASNSEVPVTARDVDTAREAGLAANVNQSPMHEADQVEAYAELRRAGMKEKDVAARFGQPVAQVRKLLALGGVSPAVLDAWRSGKVRIEDVRTFTLAPSHADQDRVLAAVLKDGRTWSIREKLGVDGSVGHLLSYVGAKAYKAAGGTVVEDLFGGSDVVSDRALLKRLVDERLDAECERRAKEGWGWVAKEADIAYEWSWSWPRLKDGQRAFSAEEQARYDELQAYLGADDDNATDEAIAAAHAEIDAIEAAARIPLGAEDRARSGLVVMLGRDGKIAVQQYVVRPKDAPAKPEPAAAAEPEGSGLPNALVERLCDTATAAVQATLGSSPTAGLVALLAGALTADAYAAPMKLRLEGVGGAQAALRDKEAFASLVARLSAMSVDELLVVAAGVAARGVQTLYREHGSKPRPPSERPSVQALMGLPDPSVLQAELRERFDGEAFFKSAPKAVAVAIVGEVLGEAEGRRAAGMKKGDLVAYAVASVLPMGWLPVELRHPGYDGPGSARPAEQSLAAAA</sequence>
<evidence type="ECO:0000259" key="1">
    <source>
        <dbReference type="SMART" id="SM00470"/>
    </source>
</evidence>
<proteinExistence type="predicted"/>
<reference evidence="2 3" key="1">
    <citation type="submission" date="2020-08" db="EMBL/GenBank/DDBJ databases">
        <title>Genomic Encyclopedia of Type Strains, Phase IV (KMG-IV): sequencing the most valuable type-strain genomes for metagenomic binning, comparative biology and taxonomic classification.</title>
        <authorList>
            <person name="Goeker M."/>
        </authorList>
    </citation>
    <scope>NUCLEOTIDE SEQUENCE [LARGE SCALE GENOMIC DNA]</scope>
    <source>
        <strain evidence="2 3">DSM 11490</strain>
    </source>
</reference>
<dbReference type="Proteomes" id="UP000543554">
    <property type="component" value="Unassembled WGS sequence"/>
</dbReference>
<protein>
    <submittedName>
        <fullName evidence="2">ParB family chromosome partitioning protein</fullName>
    </submittedName>
</protein>
<dbReference type="RefSeq" id="WP_108939573.1">
    <property type="nucleotide sequence ID" value="NZ_BPRF01000004.1"/>
</dbReference>
<dbReference type="SUPFAM" id="SSF110849">
    <property type="entry name" value="ParB/Sulfiredoxin"/>
    <property type="match status" value="1"/>
</dbReference>
<keyword evidence="3" id="KW-1185">Reference proteome</keyword>
<dbReference type="SMART" id="SM00470">
    <property type="entry name" value="ParB"/>
    <property type="match status" value="1"/>
</dbReference>
<dbReference type="InterPro" id="IPR050336">
    <property type="entry name" value="Chromosome_partition/occlusion"/>
</dbReference>